<dbReference type="GO" id="GO:0051301">
    <property type="term" value="P:cell division"/>
    <property type="evidence" value="ECO:0007669"/>
    <property type="project" value="UniProtKB-KW"/>
</dbReference>
<evidence type="ECO:0000256" key="4">
    <source>
        <dbReference type="ARBA" id="ARBA00022692"/>
    </source>
</evidence>
<dbReference type="KEGG" id="pfer:IRI77_17270"/>
<dbReference type="PANTHER" id="PTHR30474">
    <property type="entry name" value="CELL CYCLE PROTEIN"/>
    <property type="match status" value="1"/>
</dbReference>
<keyword evidence="18" id="KW-1185">Reference proteome</keyword>
<evidence type="ECO:0000256" key="14">
    <source>
        <dbReference type="ARBA" id="ARBA00044770"/>
    </source>
</evidence>
<dbReference type="EC" id="2.4.99.28" evidence="14"/>
<comment type="subcellular location">
    <subcellularLocation>
        <location evidence="1">Membrane</location>
        <topology evidence="1">Multi-pass membrane protein</topology>
    </subcellularLocation>
</comment>
<comment type="similarity">
    <text evidence="11">Belongs to the SEDS family. FtsW subfamily.</text>
</comment>
<keyword evidence="7 16" id="KW-1133">Transmembrane helix</keyword>
<dbReference type="GO" id="GO:0005886">
    <property type="term" value="C:plasma membrane"/>
    <property type="evidence" value="ECO:0007669"/>
    <property type="project" value="TreeGrafter"/>
</dbReference>
<keyword evidence="17" id="KW-0132">Cell division</keyword>
<keyword evidence="6" id="KW-0573">Peptidoglycan synthesis</keyword>
<evidence type="ECO:0000256" key="15">
    <source>
        <dbReference type="ARBA" id="ARBA00049902"/>
    </source>
</evidence>
<dbReference type="GO" id="GO:0032153">
    <property type="term" value="C:cell division site"/>
    <property type="evidence" value="ECO:0007669"/>
    <property type="project" value="TreeGrafter"/>
</dbReference>
<keyword evidence="17" id="KW-0131">Cell cycle</keyword>
<accession>A0A7S7NXJ4</accession>
<organism evidence="17 18">
    <name type="scientific">Paludibaculum fermentans</name>
    <dbReference type="NCBI Taxonomy" id="1473598"/>
    <lineage>
        <taxon>Bacteria</taxon>
        <taxon>Pseudomonadati</taxon>
        <taxon>Acidobacteriota</taxon>
        <taxon>Terriglobia</taxon>
        <taxon>Bryobacterales</taxon>
        <taxon>Bryobacteraceae</taxon>
        <taxon>Paludibaculum</taxon>
    </lineage>
</organism>
<reference evidence="17 18" key="1">
    <citation type="submission" date="2020-10" db="EMBL/GenBank/DDBJ databases">
        <title>Complete genome sequence of Paludibaculum fermentans P105T, a facultatively anaerobic acidobacterium capable of dissimilatory Fe(III) reduction.</title>
        <authorList>
            <person name="Dedysh S.N."/>
            <person name="Beletsky A.V."/>
            <person name="Kulichevskaya I.S."/>
            <person name="Mardanov A.V."/>
            <person name="Ravin N.V."/>
        </authorList>
    </citation>
    <scope>NUCLEOTIDE SEQUENCE [LARGE SCALE GENOMIC DNA]</scope>
    <source>
        <strain evidence="17 18">P105</strain>
    </source>
</reference>
<evidence type="ECO:0000313" key="18">
    <source>
        <dbReference type="Proteomes" id="UP000593892"/>
    </source>
</evidence>
<gene>
    <name evidence="17" type="ORF">IRI77_17270</name>
</gene>
<evidence type="ECO:0000256" key="2">
    <source>
        <dbReference type="ARBA" id="ARBA00022676"/>
    </source>
</evidence>
<dbReference type="AlphaFoldDB" id="A0A7S7NXJ4"/>
<evidence type="ECO:0000256" key="8">
    <source>
        <dbReference type="ARBA" id="ARBA00023136"/>
    </source>
</evidence>
<evidence type="ECO:0000313" key="17">
    <source>
        <dbReference type="EMBL" id="QOY91625.1"/>
    </source>
</evidence>
<keyword evidence="3" id="KW-0808">Transferase</keyword>
<dbReference type="InterPro" id="IPR001182">
    <property type="entry name" value="FtsW/RodA"/>
</dbReference>
<feature type="transmembrane region" description="Helical" evidence="16">
    <location>
        <begin position="115"/>
        <end position="132"/>
    </location>
</feature>
<keyword evidence="8 16" id="KW-0472">Membrane</keyword>
<keyword evidence="5" id="KW-0133">Cell shape</keyword>
<dbReference type="GO" id="GO:0008360">
    <property type="term" value="P:regulation of cell shape"/>
    <property type="evidence" value="ECO:0007669"/>
    <property type="project" value="UniProtKB-KW"/>
</dbReference>
<dbReference type="EMBL" id="CP063849">
    <property type="protein sequence ID" value="QOY91625.1"/>
    <property type="molecule type" value="Genomic_DNA"/>
</dbReference>
<evidence type="ECO:0000256" key="5">
    <source>
        <dbReference type="ARBA" id="ARBA00022960"/>
    </source>
</evidence>
<dbReference type="Pfam" id="PF01098">
    <property type="entry name" value="FTSW_RODA_SPOVE"/>
    <property type="match status" value="1"/>
</dbReference>
<dbReference type="GO" id="GO:0009252">
    <property type="term" value="P:peptidoglycan biosynthetic process"/>
    <property type="evidence" value="ECO:0007669"/>
    <property type="project" value="UniProtKB-KW"/>
</dbReference>
<proteinExistence type="inferred from homology"/>
<keyword evidence="4 16" id="KW-0812">Transmembrane</keyword>
<feature type="transmembrane region" description="Helical" evidence="16">
    <location>
        <begin position="183"/>
        <end position="200"/>
    </location>
</feature>
<feature type="transmembrane region" description="Helical" evidence="16">
    <location>
        <begin position="75"/>
        <end position="95"/>
    </location>
</feature>
<feature type="transmembrane region" description="Helical" evidence="16">
    <location>
        <begin position="355"/>
        <end position="376"/>
    </location>
</feature>
<evidence type="ECO:0000256" key="11">
    <source>
        <dbReference type="ARBA" id="ARBA00038053"/>
    </source>
</evidence>
<feature type="transmembrane region" description="Helical" evidence="16">
    <location>
        <begin position="322"/>
        <end position="343"/>
    </location>
</feature>
<evidence type="ECO:0000256" key="12">
    <source>
        <dbReference type="ARBA" id="ARBA00041185"/>
    </source>
</evidence>
<feature type="transmembrane region" description="Helical" evidence="16">
    <location>
        <begin position="45"/>
        <end position="63"/>
    </location>
</feature>
<feature type="transmembrane region" description="Helical" evidence="16">
    <location>
        <begin position="12"/>
        <end position="33"/>
    </location>
</feature>
<evidence type="ECO:0000256" key="6">
    <source>
        <dbReference type="ARBA" id="ARBA00022984"/>
    </source>
</evidence>
<evidence type="ECO:0000256" key="1">
    <source>
        <dbReference type="ARBA" id="ARBA00004141"/>
    </source>
</evidence>
<keyword evidence="2" id="KW-0328">Glycosyltransferase</keyword>
<protein>
    <recommendedName>
        <fullName evidence="12">Probable peptidoglycan glycosyltransferase FtsW</fullName>
        <ecNumber evidence="14">2.4.99.28</ecNumber>
    </recommendedName>
    <alternativeName>
        <fullName evidence="13">Cell division protein FtsW</fullName>
    </alternativeName>
    <alternativeName>
        <fullName evidence="10">Cell wall polymerase</fullName>
    </alternativeName>
    <alternativeName>
        <fullName evidence="9">Peptidoglycan polymerase</fullName>
    </alternativeName>
</protein>
<feature type="transmembrane region" description="Helical" evidence="16">
    <location>
        <begin position="280"/>
        <end position="302"/>
    </location>
</feature>
<sequence length="383" mass="41973">MSTCIRTDWKLFGATMLILLFGLMMVYSASSVVAEVNYNKQTWEFAARQLVAALIGVSAMLVLKRMDYRKLQHPLWILIPLGITIMLLVGVIVADPRAHRWYRLPGLGQFQPSEIAKPVLILFLAWFVSRQGDIINSRYTIIPTALVVGGLTLLIGYGDLGTAAIILAPAVIIFYVAGIERRYFYLTLCLVALLGVGFIIQKPYRLIRVTSFFGLTEEVINTNPRYHWLAVRLASTKAARDADHQPRQSKLAVGSGGLTGVGLGQSNQKLGFLPEAHTDFIFGVVGEETGLVGCLLLLSGYLYVFWRGLRLFWLTPDPFGRYIALGCVSVLTVQALCNMSVVLDMAPTKGIPLPLISYGGTALICTLATIGLLMSVGDRATAE</sequence>
<dbReference type="Proteomes" id="UP000593892">
    <property type="component" value="Chromosome"/>
</dbReference>
<name>A0A7S7NXJ4_PALFE</name>
<dbReference type="RefSeq" id="WP_194453279.1">
    <property type="nucleotide sequence ID" value="NZ_CP063849.1"/>
</dbReference>
<comment type="catalytic activity">
    <reaction evidence="15">
        <text>[GlcNAc-(1-&gt;4)-Mur2Ac(oyl-L-Ala-gamma-D-Glu-L-Lys-D-Ala-D-Ala)](n)-di-trans,octa-cis-undecaprenyl diphosphate + beta-D-GlcNAc-(1-&gt;4)-Mur2Ac(oyl-L-Ala-gamma-D-Glu-L-Lys-D-Ala-D-Ala)-di-trans,octa-cis-undecaprenyl diphosphate = [GlcNAc-(1-&gt;4)-Mur2Ac(oyl-L-Ala-gamma-D-Glu-L-Lys-D-Ala-D-Ala)](n+1)-di-trans,octa-cis-undecaprenyl diphosphate + di-trans,octa-cis-undecaprenyl diphosphate + H(+)</text>
        <dbReference type="Rhea" id="RHEA:23708"/>
        <dbReference type="Rhea" id="RHEA-COMP:9602"/>
        <dbReference type="Rhea" id="RHEA-COMP:9603"/>
        <dbReference type="ChEBI" id="CHEBI:15378"/>
        <dbReference type="ChEBI" id="CHEBI:58405"/>
        <dbReference type="ChEBI" id="CHEBI:60033"/>
        <dbReference type="ChEBI" id="CHEBI:78435"/>
        <dbReference type="EC" id="2.4.99.28"/>
    </reaction>
</comment>
<evidence type="ECO:0000256" key="10">
    <source>
        <dbReference type="ARBA" id="ARBA00033270"/>
    </source>
</evidence>
<evidence type="ECO:0000256" key="13">
    <source>
        <dbReference type="ARBA" id="ARBA00041418"/>
    </source>
</evidence>
<evidence type="ECO:0000256" key="3">
    <source>
        <dbReference type="ARBA" id="ARBA00022679"/>
    </source>
</evidence>
<evidence type="ECO:0000256" key="7">
    <source>
        <dbReference type="ARBA" id="ARBA00022989"/>
    </source>
</evidence>
<evidence type="ECO:0000256" key="9">
    <source>
        <dbReference type="ARBA" id="ARBA00032370"/>
    </source>
</evidence>
<evidence type="ECO:0000256" key="16">
    <source>
        <dbReference type="SAM" id="Phobius"/>
    </source>
</evidence>
<dbReference type="PANTHER" id="PTHR30474:SF2">
    <property type="entry name" value="PEPTIDOGLYCAN GLYCOSYLTRANSFERASE FTSW-RELATED"/>
    <property type="match status" value="1"/>
</dbReference>
<dbReference type="GO" id="GO:0008955">
    <property type="term" value="F:peptidoglycan glycosyltransferase activity"/>
    <property type="evidence" value="ECO:0007669"/>
    <property type="project" value="UniProtKB-EC"/>
</dbReference>
<feature type="transmembrane region" description="Helical" evidence="16">
    <location>
        <begin position="144"/>
        <end position="177"/>
    </location>
</feature>
<dbReference type="GO" id="GO:0015648">
    <property type="term" value="F:lipid-linked peptidoglycan transporter activity"/>
    <property type="evidence" value="ECO:0007669"/>
    <property type="project" value="TreeGrafter"/>
</dbReference>